<evidence type="ECO:0000313" key="1">
    <source>
        <dbReference type="EMBL" id="KAF6016991.1"/>
    </source>
</evidence>
<reference evidence="1 3" key="1">
    <citation type="submission" date="2019-09" db="EMBL/GenBank/DDBJ databases">
        <authorList>
            <person name="Raiko M."/>
            <person name="Komissarov A."/>
            <person name="Rhodes A."/>
            <person name="Kliver S."/>
            <person name="Lim-Fong G."/>
            <person name="Kwan J."/>
            <person name="O'Brien S.J."/>
            <person name="Lopez J.V."/>
        </authorList>
    </citation>
    <scope>NUCLEOTIDE SEQUENCE [LARGE SCALE GENOMIC DNA]</scope>
    <source>
        <strain evidence="1">Kwan_BN1</strain>
    </source>
</reference>
<organism evidence="1 3">
    <name type="scientific">Bugula neritina</name>
    <name type="common">Brown bryozoan</name>
    <name type="synonym">Sertularia neritina</name>
    <dbReference type="NCBI Taxonomy" id="10212"/>
    <lineage>
        <taxon>Eukaryota</taxon>
        <taxon>Metazoa</taxon>
        <taxon>Spiralia</taxon>
        <taxon>Lophotrochozoa</taxon>
        <taxon>Bryozoa</taxon>
        <taxon>Gymnolaemata</taxon>
        <taxon>Cheilostomatida</taxon>
        <taxon>Flustrina</taxon>
        <taxon>Buguloidea</taxon>
        <taxon>Bugulidae</taxon>
        <taxon>Bugula</taxon>
    </lineage>
</organism>
<evidence type="ECO:0000313" key="3">
    <source>
        <dbReference type="Proteomes" id="UP000593567"/>
    </source>
</evidence>
<dbReference type="AlphaFoldDB" id="A0A7J7IUC5"/>
<gene>
    <name evidence="2" type="ORF">EB796_003698</name>
    <name evidence="1" type="ORF">EB796_024702</name>
</gene>
<dbReference type="EMBL" id="VXIV02003444">
    <property type="protein sequence ID" value="KAF6016991.1"/>
    <property type="molecule type" value="Genomic_DNA"/>
</dbReference>
<proteinExistence type="predicted"/>
<reference evidence="1 3" key="2">
    <citation type="submission" date="2020-06" db="EMBL/GenBank/DDBJ databases">
        <title>Draft genome of Bugula neritina, a colonial animal packing powerful symbionts and potential medicines.</title>
        <authorList>
            <person name="Rayko M."/>
        </authorList>
    </citation>
    <scope>NUCLEOTIDE SEQUENCE [LARGE SCALE GENOMIC DNA]</scope>
    <source>
        <strain evidence="1">Kwan_BN1</strain>
    </source>
</reference>
<name>A0A7J7IUC5_BUGNE</name>
<keyword evidence="3" id="KW-1185">Reference proteome</keyword>
<dbReference type="Proteomes" id="UP000593567">
    <property type="component" value="Unassembled WGS sequence"/>
</dbReference>
<accession>A0A7J7IUC5</accession>
<evidence type="ECO:0000313" key="2">
    <source>
        <dbReference type="EMBL" id="KAF6037994.1"/>
    </source>
</evidence>
<sequence length="73" mass="7732">MVAKTSEYKREVEILAAEVKFLRCQVGGGGDTSAHRANTAVVDGILNALKADMVSQDANITGSIDILRQVSTP</sequence>
<comment type="caution">
    <text evidence="1">The sequence shown here is derived from an EMBL/GenBank/DDBJ whole genome shotgun (WGS) entry which is preliminary data.</text>
</comment>
<dbReference type="EMBL" id="VXIV02000488">
    <property type="protein sequence ID" value="KAF6037994.1"/>
    <property type="molecule type" value="Genomic_DNA"/>
</dbReference>
<protein>
    <submittedName>
        <fullName evidence="1">Uncharacterized protein</fullName>
    </submittedName>
</protein>